<sequence>MTTTYRRQIIVLGALVAAMAIPEQALAWGITPCTVGTEIPFPFRTSYGGSRHWTLPEDVNTMSATKIKNNAYYYHSVAANPAVLGLTFHFSSFDMEWGNDRLQIGTLPPVNLTGALGAFDLYVEDTSSPTTPAIWGASFNLITNNLRPSDGFEIDRVTVSKCRPMPTTPRPYIAHELGDGTSGAGRRTMGILQQTGDVMFYSYLANKNPVPGHFMIHAALNTQIPNVDFNLYARCGAFPTATTHDFKAVAPGGQKFLQFDSGTCSTRWYFAVDSEHGAGQYEFSVATGANINVCATFESGFSREEKDRARDALARSLNSIYGSTAGAVLVSGLQLTDNGECSSSTLPPLPLDPFRWTNIRIDKSCQRSNAAVGHLSPNRAQFCADWMSNVSKGDALSVAYTVVHELGHHIWGLPDEYTDDKGAGCGHSAMAVNAEHSFSFCTAATHRLDHMPGAEYHDPGDLSHSSSPPYGDIVSMWDKMSYNLYGPAVDFPRMRQINTPDNYDYLDYDFNTSSEVVRTVTSYQ</sequence>
<proteinExistence type="predicted"/>
<keyword evidence="1" id="KW-0732">Signal</keyword>
<dbReference type="Proteomes" id="UP001370348">
    <property type="component" value="Chromosome"/>
</dbReference>
<dbReference type="RefSeq" id="WP_394822475.1">
    <property type="nucleotide sequence ID" value="NZ_CP089984.1"/>
</dbReference>
<dbReference type="EMBL" id="CP089984">
    <property type="protein sequence ID" value="WXB12856.1"/>
    <property type="molecule type" value="Genomic_DNA"/>
</dbReference>
<evidence type="ECO:0000313" key="2">
    <source>
        <dbReference type="EMBL" id="WXB12856.1"/>
    </source>
</evidence>
<name>A0ABZ2LSW9_9BACT</name>
<reference evidence="2 3" key="1">
    <citation type="submission" date="2021-12" db="EMBL/GenBank/DDBJ databases">
        <title>Discovery of the Pendulisporaceae a myxobacterial family with distinct sporulation behavior and unique specialized metabolism.</title>
        <authorList>
            <person name="Garcia R."/>
            <person name="Popoff A."/>
            <person name="Bader C.D."/>
            <person name="Loehr J."/>
            <person name="Walesch S."/>
            <person name="Walt C."/>
            <person name="Boldt J."/>
            <person name="Bunk B."/>
            <person name="Haeckl F.J.F.P.J."/>
            <person name="Gunesch A.P."/>
            <person name="Birkelbach J."/>
            <person name="Nuebel U."/>
            <person name="Pietschmann T."/>
            <person name="Bach T."/>
            <person name="Mueller R."/>
        </authorList>
    </citation>
    <scope>NUCLEOTIDE SEQUENCE [LARGE SCALE GENOMIC DNA]</scope>
    <source>
        <strain evidence="2 3">MSr11954</strain>
    </source>
</reference>
<accession>A0ABZ2LSW9</accession>
<keyword evidence="3" id="KW-1185">Reference proteome</keyword>
<evidence type="ECO:0000313" key="3">
    <source>
        <dbReference type="Proteomes" id="UP001370348"/>
    </source>
</evidence>
<feature type="chain" id="PRO_5047236094" evidence="1">
    <location>
        <begin position="28"/>
        <end position="524"/>
    </location>
</feature>
<organism evidence="2 3">
    <name type="scientific">Pendulispora albinea</name>
    <dbReference type="NCBI Taxonomy" id="2741071"/>
    <lineage>
        <taxon>Bacteria</taxon>
        <taxon>Pseudomonadati</taxon>
        <taxon>Myxococcota</taxon>
        <taxon>Myxococcia</taxon>
        <taxon>Myxococcales</taxon>
        <taxon>Sorangiineae</taxon>
        <taxon>Pendulisporaceae</taxon>
        <taxon>Pendulispora</taxon>
    </lineage>
</organism>
<gene>
    <name evidence="2" type="ORF">LZC94_34015</name>
</gene>
<protein>
    <submittedName>
        <fullName evidence="2">Uncharacterized protein</fullName>
    </submittedName>
</protein>
<feature type="signal peptide" evidence="1">
    <location>
        <begin position="1"/>
        <end position="27"/>
    </location>
</feature>
<evidence type="ECO:0000256" key="1">
    <source>
        <dbReference type="SAM" id="SignalP"/>
    </source>
</evidence>